<sequence length="174" mass="19855">MKSVISKLWTLFNARQKLKMVLLVFLIVGGTVLEILGIGAVVPLIVLLSQPDAIQDNQILQQFQQWFQPDSTQSLLLLTLAGVIFVFMIKNIFLFGVVYYQSRFLYNQITEIASRLYKTYLQAPYSFHQKQNSAQLLRDIQMTEPLVQGVMYPIVVCFSEGLVGSCIFILLAWI</sequence>
<feature type="non-terminal residue" evidence="6">
    <location>
        <position position="1"/>
    </location>
</feature>
<dbReference type="InterPro" id="IPR036640">
    <property type="entry name" value="ABC1_TM_sf"/>
</dbReference>
<dbReference type="AlphaFoldDB" id="A0A382X1T3"/>
<keyword evidence="1 4" id="KW-0812">Transmembrane</keyword>
<feature type="non-terminal residue" evidence="6">
    <location>
        <position position="174"/>
    </location>
</feature>
<dbReference type="GO" id="GO:0016020">
    <property type="term" value="C:membrane"/>
    <property type="evidence" value="ECO:0007669"/>
    <property type="project" value="InterPro"/>
</dbReference>
<gene>
    <name evidence="6" type="ORF">METZ01_LOCUS418031</name>
</gene>
<keyword evidence="2 4" id="KW-1133">Transmembrane helix</keyword>
<organism evidence="6">
    <name type="scientific">marine metagenome</name>
    <dbReference type="NCBI Taxonomy" id="408172"/>
    <lineage>
        <taxon>unclassified sequences</taxon>
        <taxon>metagenomes</taxon>
        <taxon>ecological metagenomes</taxon>
    </lineage>
</organism>
<dbReference type="InterPro" id="IPR011527">
    <property type="entry name" value="ABC1_TM_dom"/>
</dbReference>
<evidence type="ECO:0000256" key="4">
    <source>
        <dbReference type="SAM" id="Phobius"/>
    </source>
</evidence>
<accession>A0A382X1T3</accession>
<dbReference type="Gene3D" id="1.20.1560.10">
    <property type="entry name" value="ABC transporter type 1, transmembrane domain"/>
    <property type="match status" value="1"/>
</dbReference>
<reference evidence="6" key="1">
    <citation type="submission" date="2018-05" db="EMBL/GenBank/DDBJ databases">
        <authorList>
            <person name="Lanie J.A."/>
            <person name="Ng W.-L."/>
            <person name="Kazmierczak K.M."/>
            <person name="Andrzejewski T.M."/>
            <person name="Davidsen T.M."/>
            <person name="Wayne K.J."/>
            <person name="Tettelin H."/>
            <person name="Glass J.I."/>
            <person name="Rusch D."/>
            <person name="Podicherti R."/>
            <person name="Tsui H.-C.T."/>
            <person name="Winkler M.E."/>
        </authorList>
    </citation>
    <scope>NUCLEOTIDE SEQUENCE</scope>
</reference>
<dbReference type="SUPFAM" id="SSF90123">
    <property type="entry name" value="ABC transporter transmembrane region"/>
    <property type="match status" value="1"/>
</dbReference>
<feature type="transmembrane region" description="Helical" evidence="4">
    <location>
        <begin position="75"/>
        <end position="100"/>
    </location>
</feature>
<protein>
    <recommendedName>
        <fullName evidence="5">ABC transmembrane type-1 domain-containing protein</fullName>
    </recommendedName>
</protein>
<evidence type="ECO:0000313" key="6">
    <source>
        <dbReference type="EMBL" id="SVD65177.1"/>
    </source>
</evidence>
<proteinExistence type="predicted"/>
<feature type="transmembrane region" description="Helical" evidence="4">
    <location>
        <begin position="21"/>
        <end position="48"/>
    </location>
</feature>
<keyword evidence="3 4" id="KW-0472">Membrane</keyword>
<evidence type="ECO:0000256" key="2">
    <source>
        <dbReference type="ARBA" id="ARBA00022989"/>
    </source>
</evidence>
<dbReference type="GO" id="GO:0005524">
    <property type="term" value="F:ATP binding"/>
    <property type="evidence" value="ECO:0007669"/>
    <property type="project" value="InterPro"/>
</dbReference>
<evidence type="ECO:0000259" key="5">
    <source>
        <dbReference type="PROSITE" id="PS50929"/>
    </source>
</evidence>
<evidence type="ECO:0000256" key="1">
    <source>
        <dbReference type="ARBA" id="ARBA00022692"/>
    </source>
</evidence>
<dbReference type="PROSITE" id="PS50929">
    <property type="entry name" value="ABC_TM1F"/>
    <property type="match status" value="1"/>
</dbReference>
<evidence type="ECO:0000256" key="3">
    <source>
        <dbReference type="ARBA" id="ARBA00023136"/>
    </source>
</evidence>
<dbReference type="EMBL" id="UINC01164361">
    <property type="protein sequence ID" value="SVD65177.1"/>
    <property type="molecule type" value="Genomic_DNA"/>
</dbReference>
<dbReference type="GO" id="GO:0140359">
    <property type="term" value="F:ABC-type transporter activity"/>
    <property type="evidence" value="ECO:0007669"/>
    <property type="project" value="InterPro"/>
</dbReference>
<feature type="transmembrane region" description="Helical" evidence="4">
    <location>
        <begin position="150"/>
        <end position="173"/>
    </location>
</feature>
<name>A0A382X1T3_9ZZZZ</name>
<feature type="domain" description="ABC transmembrane type-1" evidence="5">
    <location>
        <begin position="21"/>
        <end position="174"/>
    </location>
</feature>